<accession>A0A918SE40</accession>
<protein>
    <recommendedName>
        <fullName evidence="1">Putative beta-lactamase-inhibitor-like PepSY-like domain-containing protein</fullName>
    </recommendedName>
</protein>
<feature type="domain" description="Putative beta-lactamase-inhibitor-like PepSY-like" evidence="1">
    <location>
        <begin position="58"/>
        <end position="138"/>
    </location>
</feature>
<proteinExistence type="predicted"/>
<keyword evidence="3" id="KW-1185">Reference proteome</keyword>
<comment type="caution">
    <text evidence="2">The sequence shown here is derived from an EMBL/GenBank/DDBJ whole genome shotgun (WGS) entry which is preliminary data.</text>
</comment>
<dbReference type="Pfam" id="PF11396">
    <property type="entry name" value="PepSY_like"/>
    <property type="match status" value="2"/>
</dbReference>
<evidence type="ECO:0000313" key="2">
    <source>
        <dbReference type="EMBL" id="GHA37642.1"/>
    </source>
</evidence>
<organism evidence="2 3">
    <name type="scientific">Salinimicrobium marinum</name>
    <dbReference type="NCBI Taxonomy" id="680283"/>
    <lineage>
        <taxon>Bacteria</taxon>
        <taxon>Pseudomonadati</taxon>
        <taxon>Bacteroidota</taxon>
        <taxon>Flavobacteriia</taxon>
        <taxon>Flavobacteriales</taxon>
        <taxon>Flavobacteriaceae</taxon>
        <taxon>Salinimicrobium</taxon>
    </lineage>
</organism>
<dbReference type="InterPro" id="IPR021533">
    <property type="entry name" value="PepSY-like"/>
</dbReference>
<dbReference type="EMBL" id="BMXB01000006">
    <property type="protein sequence ID" value="GHA37642.1"/>
    <property type="molecule type" value="Genomic_DNA"/>
</dbReference>
<evidence type="ECO:0000313" key="3">
    <source>
        <dbReference type="Proteomes" id="UP000610456"/>
    </source>
</evidence>
<dbReference type="Gene3D" id="3.40.1420.30">
    <property type="match status" value="1"/>
</dbReference>
<name>A0A918SE40_9FLAO</name>
<reference evidence="2" key="1">
    <citation type="journal article" date="2014" name="Int. J. Syst. Evol. Microbiol.">
        <title>Complete genome sequence of Corynebacterium casei LMG S-19264T (=DSM 44701T), isolated from a smear-ripened cheese.</title>
        <authorList>
            <consortium name="US DOE Joint Genome Institute (JGI-PGF)"/>
            <person name="Walter F."/>
            <person name="Albersmeier A."/>
            <person name="Kalinowski J."/>
            <person name="Ruckert C."/>
        </authorList>
    </citation>
    <scope>NUCLEOTIDE SEQUENCE</scope>
    <source>
        <strain evidence="2">KCTC 12719</strain>
    </source>
</reference>
<dbReference type="AlphaFoldDB" id="A0A918SE40"/>
<dbReference type="SUPFAM" id="SSF160574">
    <property type="entry name" value="BT0923-like"/>
    <property type="match status" value="1"/>
</dbReference>
<feature type="domain" description="Putative beta-lactamase-inhibitor-like PepSY-like" evidence="1">
    <location>
        <begin position="19"/>
        <end position="50"/>
    </location>
</feature>
<evidence type="ECO:0000259" key="1">
    <source>
        <dbReference type="Pfam" id="PF11396"/>
    </source>
</evidence>
<reference evidence="2" key="2">
    <citation type="submission" date="2020-09" db="EMBL/GenBank/DDBJ databases">
        <authorList>
            <person name="Sun Q."/>
            <person name="Kim S."/>
        </authorList>
    </citation>
    <scope>NUCLEOTIDE SEQUENCE</scope>
    <source>
        <strain evidence="2">KCTC 12719</strain>
    </source>
</reference>
<gene>
    <name evidence="2" type="ORF">GCM10007103_18850</name>
</gene>
<dbReference type="Proteomes" id="UP000610456">
    <property type="component" value="Unassembled WGS sequence"/>
</dbReference>
<sequence>MILSGIFFAAFTGISFAQSANDLPKNASNFISQHFSSETIKEIDKKDGIEGYFNDELYEVEFTNGTSIDIDENGEVTEIETENGTSIPKEALPNQVRTYIESNYSNAQIVSWEKEDDEQEVKLANGTELEFDGSGKFLRID</sequence>